<sequence length="336" mass="39040">MVELLRTGPGILLLETEEVIKLQDYFLSKEPQDPLSLMDAFSMGTEGETIVLLTSAQTDVYRKSEEKNALILKESPSVILSELLNDKMSSLVYHSRIVSRTIIMRTMGDMGKVFEELKEDYGGKEGSIMEFINSNLESGVIVALTDKSLNRQVTLGDIYMEKCLHVNENYFTIFKELRSNALKYMNIGLGNKVWYEMDIRIYDMYAHFQLHYERLMNVLTEFEMGIVLGSTWSKDYPKMLLAVDVYSVRFFTFYEPKYIKKILMSMEYVDDGTRIVDYDLYMGKKKVSWRDMTKDKKATREGLSMAYRKETLSNLTPDELKKLYAMEEKVLSTRNV</sequence>
<accession>A0A1G8HIV9</accession>
<dbReference type="EMBL" id="FNDZ01000001">
    <property type="protein sequence ID" value="SDI06604.1"/>
    <property type="molecule type" value="Genomic_DNA"/>
</dbReference>
<dbReference type="Proteomes" id="UP000183255">
    <property type="component" value="Unassembled WGS sequence"/>
</dbReference>
<protein>
    <submittedName>
        <fullName evidence="1">Uncharacterized protein</fullName>
    </submittedName>
</protein>
<reference evidence="1 2" key="1">
    <citation type="submission" date="2016-10" db="EMBL/GenBank/DDBJ databases">
        <authorList>
            <person name="de Groot N.N."/>
        </authorList>
    </citation>
    <scope>NUCLEOTIDE SEQUENCE [LARGE SCALE GENOMIC DNA]</scope>
    <source>
        <strain evidence="1 2">CGMCC 1.5058</strain>
    </source>
</reference>
<name>A0A1G8HIV9_9CLOT</name>
<evidence type="ECO:0000313" key="1">
    <source>
        <dbReference type="EMBL" id="SDI06604.1"/>
    </source>
</evidence>
<dbReference type="RefSeq" id="WP_031573897.1">
    <property type="nucleotide sequence ID" value="NZ_FNDZ01000001.1"/>
</dbReference>
<evidence type="ECO:0000313" key="2">
    <source>
        <dbReference type="Proteomes" id="UP000183255"/>
    </source>
</evidence>
<organism evidence="1 2">
    <name type="scientific">Proteiniclasticum ruminis</name>
    <dbReference type="NCBI Taxonomy" id="398199"/>
    <lineage>
        <taxon>Bacteria</taxon>
        <taxon>Bacillati</taxon>
        <taxon>Bacillota</taxon>
        <taxon>Clostridia</taxon>
        <taxon>Eubacteriales</taxon>
        <taxon>Clostridiaceae</taxon>
        <taxon>Proteiniclasticum</taxon>
    </lineage>
</organism>
<proteinExistence type="predicted"/>
<dbReference type="AlphaFoldDB" id="A0A1G8HIV9"/>
<gene>
    <name evidence="1" type="ORF">SAMN05421804_101599</name>
</gene>